<dbReference type="Pfam" id="PF12937">
    <property type="entry name" value="F-box-like"/>
    <property type="match status" value="1"/>
</dbReference>
<gene>
    <name evidence="2" type="ORF">Hypma_003713</name>
</gene>
<dbReference type="Proteomes" id="UP000076154">
    <property type="component" value="Unassembled WGS sequence"/>
</dbReference>
<dbReference type="InterPro" id="IPR032675">
    <property type="entry name" value="LRR_dom_sf"/>
</dbReference>
<dbReference type="InterPro" id="IPR001810">
    <property type="entry name" value="F-box_dom"/>
</dbReference>
<evidence type="ECO:0000313" key="2">
    <source>
        <dbReference type="EMBL" id="RDB15845.1"/>
    </source>
</evidence>
<dbReference type="CDD" id="cd09917">
    <property type="entry name" value="F-box_SF"/>
    <property type="match status" value="1"/>
</dbReference>
<dbReference type="InterPro" id="IPR036047">
    <property type="entry name" value="F-box-like_dom_sf"/>
</dbReference>
<dbReference type="Gene3D" id="3.80.10.10">
    <property type="entry name" value="Ribonuclease Inhibitor"/>
    <property type="match status" value="1"/>
</dbReference>
<feature type="domain" description="F-box" evidence="1">
    <location>
        <begin position="5"/>
        <end position="48"/>
    </location>
</feature>
<comment type="caution">
    <text evidence="2">The sequence shown here is derived from an EMBL/GenBank/DDBJ whole genome shotgun (WGS) entry which is preliminary data.</text>
</comment>
<dbReference type="InParanoid" id="A0A369J613"/>
<organism evidence="2 3">
    <name type="scientific">Hypsizygus marmoreus</name>
    <name type="common">White beech mushroom</name>
    <name type="synonym">Agaricus marmoreus</name>
    <dbReference type="NCBI Taxonomy" id="39966"/>
    <lineage>
        <taxon>Eukaryota</taxon>
        <taxon>Fungi</taxon>
        <taxon>Dikarya</taxon>
        <taxon>Basidiomycota</taxon>
        <taxon>Agaricomycotina</taxon>
        <taxon>Agaricomycetes</taxon>
        <taxon>Agaricomycetidae</taxon>
        <taxon>Agaricales</taxon>
        <taxon>Tricholomatineae</taxon>
        <taxon>Lyophyllaceae</taxon>
        <taxon>Hypsizygus</taxon>
    </lineage>
</organism>
<dbReference type="EMBL" id="LUEZ02000138">
    <property type="protein sequence ID" value="RDB15845.1"/>
    <property type="molecule type" value="Genomic_DNA"/>
</dbReference>
<proteinExistence type="predicted"/>
<evidence type="ECO:0000313" key="3">
    <source>
        <dbReference type="Proteomes" id="UP000076154"/>
    </source>
</evidence>
<protein>
    <recommendedName>
        <fullName evidence="1">F-box domain-containing protein</fullName>
    </recommendedName>
</protein>
<dbReference type="AlphaFoldDB" id="A0A369J613"/>
<name>A0A369J613_HYPMA</name>
<dbReference type="SUPFAM" id="SSF52047">
    <property type="entry name" value="RNI-like"/>
    <property type="match status" value="1"/>
</dbReference>
<dbReference type="SUPFAM" id="SSF81383">
    <property type="entry name" value="F-box domain"/>
    <property type="match status" value="1"/>
</dbReference>
<dbReference type="OrthoDB" id="2788229at2759"/>
<accession>A0A369J613</accession>
<evidence type="ECO:0000259" key="1">
    <source>
        <dbReference type="Pfam" id="PF12937"/>
    </source>
</evidence>
<sequence length="432" mass="48891">MKPVRLPLELVFLIIENLWHDPVSLKSCSLVCSSWTSAAHSYLFRTLVLGKEWSELRPLCVFSQDIDPIQTTRTLGVPSVATQIYRDFLKFLTHAPGIVAKIHFLALAFRSRHSDPALYQQEEVEVFSKILVQLTRVATIHLGIHNWDTYPIELRDAVTTVIRQPSISKLSIRSYAYSTVSNLITLCRQSPGLKVLDIVYSLSCSGTLDQDVPDIDVVDPVETVAHLEDLRISACSSSFIEWMLRPRCSLDIGSLRRLNLQLDTVSGSAVRSERAIQLIRKTAPHLEDLELDGEIFMSISIRERFYELDLSPNLRRLRLRGLQSSSTYSSAYILADMFSRLTISLPLEELYMVIEIQCNGFFSDGSDAPLIWPAWRQVDKQLVCSELGQLRTVTIRLLIHAGLEDSERNMLDVFPAFRARPGATLEISTKVL</sequence>
<reference evidence="2" key="1">
    <citation type="submission" date="2018-04" db="EMBL/GenBank/DDBJ databases">
        <title>Whole genome sequencing of Hypsizygus marmoreus.</title>
        <authorList>
            <person name="Choi I.-G."/>
            <person name="Min B."/>
            <person name="Kim J.-G."/>
            <person name="Kim S."/>
            <person name="Oh Y.-L."/>
            <person name="Kong W.-S."/>
            <person name="Park H."/>
            <person name="Jeong J."/>
            <person name="Song E.-S."/>
        </authorList>
    </citation>
    <scope>NUCLEOTIDE SEQUENCE [LARGE SCALE GENOMIC DNA]</scope>
    <source>
        <strain evidence="2">51987-8</strain>
    </source>
</reference>
<keyword evidence="3" id="KW-1185">Reference proteome</keyword>